<evidence type="ECO:0000313" key="1">
    <source>
        <dbReference type="EMBL" id="KAJ2990088.1"/>
    </source>
</evidence>
<accession>A0ACC1PCW9</accession>
<proteinExistence type="predicted"/>
<keyword evidence="2" id="KW-1185">Reference proteome</keyword>
<name>A0ACC1PCW9_9PEZI</name>
<dbReference type="EMBL" id="JAPDGR010000454">
    <property type="protein sequence ID" value="KAJ2990088.1"/>
    <property type="molecule type" value="Genomic_DNA"/>
</dbReference>
<comment type="caution">
    <text evidence="1">The sequence shown here is derived from an EMBL/GenBank/DDBJ whole genome shotgun (WGS) entry which is preliminary data.</text>
</comment>
<protein>
    <submittedName>
        <fullName evidence="1">Uncharacterized protein</fullName>
    </submittedName>
</protein>
<evidence type="ECO:0000313" key="2">
    <source>
        <dbReference type="Proteomes" id="UP001143856"/>
    </source>
</evidence>
<gene>
    <name evidence="1" type="ORF">NUW58_g3130</name>
</gene>
<sequence length="572" mass="63041">MRQTSTLSGQGTSNSITNINLDTINGFYHWGVFTSDDKVNEFIGRAYERTPSLQTINTRTNRGSITAALGQPRITVPGDAHLNLSKVLYQITFNSGTLESANKGSTNLEGWKIALQCDLDTIQVSLKDGNADSAPARDFIKNEFRVGDDRERADRLFVKLAEANWNRLDNSSMIIDPDTGKPISFNDWEDRIDHGADDDDVEDDRPTLFKTLVRIWARAIQREFATTLAISTPRSRSDGDTNLDYLTQIYAYESSDSGATGTAKADSNDSNCIVYLSMGQNDPFPQAKRLLYQGRVLSATKMTLVAGHQLYLDRFLLPLLVKFNAATSLSLAAENGWDFTYEVGLGASSPRSDDDSFHFARSDDGSTYTYQHEAKMPENPIQSSDKKSWFQPEHWSRSPPFLRLPIFGCIRHYETLINYMKMAGKTTNTFLFDAGSHTAALKGSVEYCRGIKISDSQDMSASTNLYRSLDVSSWEVKLSTTLKDGVLSFSFNDSPSLFENIALLKSELHKKVATSVRSSIDAAPKDTGISILSSDLPSFWGASPLSAAIPILLSNTGGVILALAEGPVPKKG</sequence>
<dbReference type="Proteomes" id="UP001143856">
    <property type="component" value="Unassembled WGS sequence"/>
</dbReference>
<reference evidence="1" key="1">
    <citation type="submission" date="2022-10" db="EMBL/GenBank/DDBJ databases">
        <title>Genome Sequence of Xylaria curta.</title>
        <authorList>
            <person name="Buettner E."/>
        </authorList>
    </citation>
    <scope>NUCLEOTIDE SEQUENCE</scope>
    <source>
        <strain evidence="1">Babe10</strain>
    </source>
</reference>
<organism evidence="1 2">
    <name type="scientific">Xylaria curta</name>
    <dbReference type="NCBI Taxonomy" id="42375"/>
    <lineage>
        <taxon>Eukaryota</taxon>
        <taxon>Fungi</taxon>
        <taxon>Dikarya</taxon>
        <taxon>Ascomycota</taxon>
        <taxon>Pezizomycotina</taxon>
        <taxon>Sordariomycetes</taxon>
        <taxon>Xylariomycetidae</taxon>
        <taxon>Xylariales</taxon>
        <taxon>Xylariaceae</taxon>
        <taxon>Xylaria</taxon>
    </lineage>
</organism>